<evidence type="ECO:0000313" key="9">
    <source>
        <dbReference type="Proteomes" id="UP001266305"/>
    </source>
</evidence>
<keyword evidence="1" id="KW-0597">Phosphoprotein</keyword>
<evidence type="ECO:0000256" key="2">
    <source>
        <dbReference type="ARBA" id="ARBA00022744"/>
    </source>
</evidence>
<dbReference type="Gene3D" id="1.20.5.170">
    <property type="match status" value="1"/>
</dbReference>
<comment type="caution">
    <text evidence="8">The sequence shown here is derived from an EMBL/GenBank/DDBJ whole genome shotgun (WGS) entry which is preliminary data.</text>
</comment>
<feature type="domain" description="IF rod" evidence="7">
    <location>
        <begin position="1"/>
        <end position="229"/>
    </location>
</feature>
<evidence type="ECO:0000256" key="3">
    <source>
        <dbReference type="ARBA" id="ARBA00022754"/>
    </source>
</evidence>
<keyword evidence="4 5" id="KW-0175">Coiled coil</keyword>
<dbReference type="Pfam" id="PF00038">
    <property type="entry name" value="Filament"/>
    <property type="match status" value="1"/>
</dbReference>
<sequence length="229" mass="25848">MQGLNNCLASYLDRVSGLETENQRLETKIWEQLEKKGPQVKDWGYVKTIEDLVTQTFANSVDNAQIVLEIDNAHLTADDFRGKYETELATRPSVESHIHGLSKVTDDTNVTQLQLKTDLGSQGGAAVHEEESQGGNKRFRSPEIEERTIVIAMQSDKVRDAEMMLMELRGTVQCLEINLDSMRNLKTSLEKSPREMEAHYAIQMEQLNGALLHLKSELARTLAEGRYQA</sequence>
<name>A0ABQ9VXH0_SAGOE</name>
<proteinExistence type="predicted"/>
<dbReference type="EMBL" id="JASSZA010000004">
    <property type="protein sequence ID" value="KAK2114080.1"/>
    <property type="molecule type" value="Genomic_DNA"/>
</dbReference>
<dbReference type="PANTHER" id="PTHR23239">
    <property type="entry name" value="INTERMEDIATE FILAMENT"/>
    <property type="match status" value="1"/>
</dbReference>
<dbReference type="InterPro" id="IPR039008">
    <property type="entry name" value="IF_rod_dom"/>
</dbReference>
<organism evidence="8 9">
    <name type="scientific">Saguinus oedipus</name>
    <name type="common">Cotton-top tamarin</name>
    <name type="synonym">Oedipomidas oedipus</name>
    <dbReference type="NCBI Taxonomy" id="9490"/>
    <lineage>
        <taxon>Eukaryota</taxon>
        <taxon>Metazoa</taxon>
        <taxon>Chordata</taxon>
        <taxon>Craniata</taxon>
        <taxon>Vertebrata</taxon>
        <taxon>Euteleostomi</taxon>
        <taxon>Mammalia</taxon>
        <taxon>Eutheria</taxon>
        <taxon>Euarchontoglires</taxon>
        <taxon>Primates</taxon>
        <taxon>Haplorrhini</taxon>
        <taxon>Platyrrhini</taxon>
        <taxon>Cebidae</taxon>
        <taxon>Callitrichinae</taxon>
        <taxon>Saguinus</taxon>
    </lineage>
</organism>
<evidence type="ECO:0000313" key="8">
    <source>
        <dbReference type="EMBL" id="KAK2114080.1"/>
    </source>
</evidence>
<protein>
    <recommendedName>
        <fullName evidence="7">IF rod domain-containing protein</fullName>
    </recommendedName>
</protein>
<gene>
    <name evidence="8" type="ORF">P7K49_008346</name>
</gene>
<feature type="coiled-coil region" evidence="5">
    <location>
        <begin position="165"/>
        <end position="224"/>
    </location>
</feature>
<evidence type="ECO:0000256" key="6">
    <source>
        <dbReference type="SAM" id="MobiDB-lite"/>
    </source>
</evidence>
<dbReference type="PRINTS" id="PR01248">
    <property type="entry name" value="TYPE1KERATIN"/>
</dbReference>
<feature type="region of interest" description="Disordered" evidence="6">
    <location>
        <begin position="118"/>
        <end position="140"/>
    </location>
</feature>
<evidence type="ECO:0000256" key="4">
    <source>
        <dbReference type="ARBA" id="ARBA00023054"/>
    </source>
</evidence>
<dbReference type="Proteomes" id="UP001266305">
    <property type="component" value="Unassembled WGS sequence"/>
</dbReference>
<dbReference type="SUPFAM" id="SSF64593">
    <property type="entry name" value="Intermediate filament protein, coiled coil region"/>
    <property type="match status" value="1"/>
</dbReference>
<keyword evidence="2" id="KW-0416">Keratin</keyword>
<keyword evidence="3" id="KW-0403">Intermediate filament</keyword>
<feature type="coiled-coil region" evidence="5">
    <location>
        <begin position="8"/>
        <end position="35"/>
    </location>
</feature>
<evidence type="ECO:0000256" key="1">
    <source>
        <dbReference type="ARBA" id="ARBA00022553"/>
    </source>
</evidence>
<dbReference type="PROSITE" id="PS51842">
    <property type="entry name" value="IF_ROD_2"/>
    <property type="match status" value="1"/>
</dbReference>
<dbReference type="Gene3D" id="1.20.5.1160">
    <property type="entry name" value="Vasodilator-stimulated phosphoprotein"/>
    <property type="match status" value="1"/>
</dbReference>
<dbReference type="SMART" id="SM01391">
    <property type="entry name" value="Filament"/>
    <property type="match status" value="1"/>
</dbReference>
<dbReference type="PANTHER" id="PTHR23239:SF349">
    <property type="entry name" value="KERATIN, TYPE I CYTOSKELETAL 18"/>
    <property type="match status" value="1"/>
</dbReference>
<keyword evidence="9" id="KW-1185">Reference proteome</keyword>
<evidence type="ECO:0000256" key="5">
    <source>
        <dbReference type="SAM" id="Coils"/>
    </source>
</evidence>
<accession>A0ABQ9VXH0</accession>
<evidence type="ECO:0000259" key="7">
    <source>
        <dbReference type="PROSITE" id="PS51842"/>
    </source>
</evidence>
<dbReference type="InterPro" id="IPR002957">
    <property type="entry name" value="Keratin_I"/>
</dbReference>
<reference evidence="8 9" key="1">
    <citation type="submission" date="2023-05" db="EMBL/GenBank/DDBJ databases">
        <title>B98-5 Cell Line De Novo Hybrid Assembly: An Optical Mapping Approach.</title>
        <authorList>
            <person name="Kananen K."/>
            <person name="Auerbach J.A."/>
            <person name="Kautto E."/>
            <person name="Blachly J.S."/>
        </authorList>
    </citation>
    <scope>NUCLEOTIDE SEQUENCE [LARGE SCALE GENOMIC DNA]</scope>
    <source>
        <strain evidence="8">B95-8</strain>
        <tissue evidence="8">Cell line</tissue>
    </source>
</reference>